<evidence type="ECO:0000256" key="2">
    <source>
        <dbReference type="SAM" id="Coils"/>
    </source>
</evidence>
<feature type="domain" description="Syntaxin N-terminal" evidence="4">
    <location>
        <begin position="28"/>
        <end position="150"/>
    </location>
</feature>
<evidence type="ECO:0000256" key="1">
    <source>
        <dbReference type="ARBA" id="ARBA00022927"/>
    </source>
</evidence>
<evidence type="ECO:0000259" key="4">
    <source>
        <dbReference type="SMART" id="SM00503"/>
    </source>
</evidence>
<dbReference type="CDD" id="cd00179">
    <property type="entry name" value="SynN"/>
    <property type="match status" value="1"/>
</dbReference>
<keyword evidence="6" id="KW-1185">Reference proteome</keyword>
<evidence type="ECO:0000313" key="6">
    <source>
        <dbReference type="Proteomes" id="UP000436088"/>
    </source>
</evidence>
<evidence type="ECO:0000313" key="5">
    <source>
        <dbReference type="EMBL" id="KAE8733225.1"/>
    </source>
</evidence>
<keyword evidence="1" id="KW-0653">Protein transport</keyword>
<protein>
    <submittedName>
        <fullName evidence="5">SYP124 protein</fullName>
    </submittedName>
</protein>
<sequence length="402" mass="45917">MNDLISSSFKKYTDPKEQAYLDEMEAGTESADRDNFFEQVENVKEDMKGVEQLYKALQEANEECKTAHAANTMKQLHSRMDDYVEEVFKRVNLIKGRLEGLERSNAASRNVPGSSTDRTRTSVVSGLGKKLKDMMDGFQELRARMQAEYKETVERRYFTITGEKPDEETIENLISSGERQSKNNGGVRLWTPFRIFKKAEEDPMAVALDMVDFWVFVNDMPVGLISEQVARQFGNFLRAFVEYDSSVVLLGYRGSIRLRASIDTREFYSVAIGRHGIRASLEVAMASKRPVARASERHACFAWAHFAWDRSPSFHVLCSSCASAPMQREFSCIIAALIAALLQPLLLHYYIPYYCIIAVFQLTKGEESKRKEEEEERESTTSRRTSSEYFVIGYIKCSSHTD</sequence>
<feature type="coiled-coil region" evidence="2">
    <location>
        <begin position="40"/>
        <end position="70"/>
    </location>
</feature>
<dbReference type="SUPFAM" id="SSF47661">
    <property type="entry name" value="t-snare proteins"/>
    <property type="match status" value="1"/>
</dbReference>
<dbReference type="Gene3D" id="1.20.58.70">
    <property type="match status" value="1"/>
</dbReference>
<dbReference type="GO" id="GO:0016192">
    <property type="term" value="P:vesicle-mediated transport"/>
    <property type="evidence" value="ECO:0007669"/>
    <property type="project" value="InterPro"/>
</dbReference>
<dbReference type="Pfam" id="PF00804">
    <property type="entry name" value="Syntaxin"/>
    <property type="match status" value="1"/>
</dbReference>
<dbReference type="SMART" id="SM00503">
    <property type="entry name" value="SynN"/>
    <property type="match status" value="1"/>
</dbReference>
<keyword evidence="2" id="KW-0175">Coiled coil</keyword>
<dbReference type="GO" id="GO:0016020">
    <property type="term" value="C:membrane"/>
    <property type="evidence" value="ECO:0007669"/>
    <property type="project" value="InterPro"/>
</dbReference>
<comment type="caution">
    <text evidence="5">The sequence shown here is derived from an EMBL/GenBank/DDBJ whole genome shotgun (WGS) entry which is preliminary data.</text>
</comment>
<reference evidence="5" key="1">
    <citation type="submission" date="2019-09" db="EMBL/GenBank/DDBJ databases">
        <title>Draft genome information of white flower Hibiscus syriacus.</title>
        <authorList>
            <person name="Kim Y.-M."/>
        </authorList>
    </citation>
    <scope>NUCLEOTIDE SEQUENCE [LARGE SCALE GENOMIC DNA]</scope>
    <source>
        <strain evidence="5">YM2019G1</strain>
    </source>
</reference>
<proteinExistence type="predicted"/>
<name>A0A6A3CUI1_HIBSY</name>
<dbReference type="GO" id="GO:0015031">
    <property type="term" value="P:protein transport"/>
    <property type="evidence" value="ECO:0007669"/>
    <property type="project" value="UniProtKB-KW"/>
</dbReference>
<organism evidence="5 6">
    <name type="scientific">Hibiscus syriacus</name>
    <name type="common">Rose of Sharon</name>
    <dbReference type="NCBI Taxonomy" id="106335"/>
    <lineage>
        <taxon>Eukaryota</taxon>
        <taxon>Viridiplantae</taxon>
        <taxon>Streptophyta</taxon>
        <taxon>Embryophyta</taxon>
        <taxon>Tracheophyta</taxon>
        <taxon>Spermatophyta</taxon>
        <taxon>Magnoliopsida</taxon>
        <taxon>eudicotyledons</taxon>
        <taxon>Gunneridae</taxon>
        <taxon>Pentapetalae</taxon>
        <taxon>rosids</taxon>
        <taxon>malvids</taxon>
        <taxon>Malvales</taxon>
        <taxon>Malvaceae</taxon>
        <taxon>Malvoideae</taxon>
        <taxon>Hibiscus</taxon>
    </lineage>
</organism>
<dbReference type="EMBL" id="VEPZ02000123">
    <property type="protein sequence ID" value="KAE8733225.1"/>
    <property type="molecule type" value="Genomic_DNA"/>
</dbReference>
<dbReference type="InterPro" id="IPR010989">
    <property type="entry name" value="SNARE"/>
</dbReference>
<feature type="region of interest" description="Disordered" evidence="3">
    <location>
        <begin position="105"/>
        <end position="124"/>
    </location>
</feature>
<dbReference type="FunFam" id="1.20.58.70:FF:000003">
    <property type="entry name" value="Qa-SNARE, Sso1/Syntaxin1-type, SYP12A-group"/>
    <property type="match status" value="1"/>
</dbReference>
<evidence type="ECO:0000256" key="3">
    <source>
        <dbReference type="SAM" id="MobiDB-lite"/>
    </source>
</evidence>
<gene>
    <name evidence="5" type="ORF">F3Y22_tig00001478pilonHSYRG00461</name>
</gene>
<keyword evidence="1" id="KW-0813">Transport</keyword>
<dbReference type="InterPro" id="IPR006011">
    <property type="entry name" value="Syntaxin_N"/>
</dbReference>
<dbReference type="Proteomes" id="UP000436088">
    <property type="component" value="Unassembled WGS sequence"/>
</dbReference>
<dbReference type="AlphaFoldDB" id="A0A6A3CUI1"/>
<accession>A0A6A3CUI1</accession>